<evidence type="ECO:0000256" key="5">
    <source>
        <dbReference type="ARBA" id="ARBA00022692"/>
    </source>
</evidence>
<feature type="transmembrane region" description="Helical" evidence="8">
    <location>
        <begin position="348"/>
        <end position="370"/>
    </location>
</feature>
<protein>
    <submittedName>
        <fullName evidence="10">ABC-2 type transport system permease protein</fullName>
    </submittedName>
</protein>
<dbReference type="EMBL" id="JACIDS010000002">
    <property type="protein sequence ID" value="MBB3930360.1"/>
    <property type="molecule type" value="Genomic_DNA"/>
</dbReference>
<dbReference type="PROSITE" id="PS51012">
    <property type="entry name" value="ABC_TM2"/>
    <property type="match status" value="1"/>
</dbReference>
<feature type="transmembrane region" description="Helical" evidence="8">
    <location>
        <begin position="290"/>
        <end position="308"/>
    </location>
</feature>
<comment type="subcellular location">
    <subcellularLocation>
        <location evidence="1">Cell membrane</location>
        <topology evidence="1">Multi-pass membrane protein</topology>
    </subcellularLocation>
</comment>
<comment type="similarity">
    <text evidence="2">Belongs to the ABC-2 integral membrane protein family.</text>
</comment>
<feature type="transmembrane region" description="Helical" evidence="8">
    <location>
        <begin position="188"/>
        <end position="206"/>
    </location>
</feature>
<proteinExistence type="inferred from homology"/>
<comment type="caution">
    <text evidence="10">The sequence shown here is derived from an EMBL/GenBank/DDBJ whole genome shotgun (WGS) entry which is preliminary data.</text>
</comment>
<dbReference type="PANTHER" id="PTHR30294:SF47">
    <property type="entry name" value="INNER MEMBRANE TRANSPORT PERMEASE YHHJ"/>
    <property type="match status" value="1"/>
</dbReference>
<evidence type="ECO:0000256" key="8">
    <source>
        <dbReference type="SAM" id="Phobius"/>
    </source>
</evidence>
<evidence type="ECO:0000256" key="3">
    <source>
        <dbReference type="ARBA" id="ARBA00022448"/>
    </source>
</evidence>
<sequence>MASRSMKTPAARIARVFRLGVKELYSLKADPVLVLLIVYAFTVAIYAVSTGAKMEVLNASVAIVDEDQSNLSGRLRDAILAPFFKEPVSIGADQIDAVMDSGQFVFVIEIPPKFEQDALAGKKPSVQINVDATAMSQAGNGASYLQSILLQEAVAALGASSSQPIDLVVRAKFNPNLVSSWFTALMQVINNVTMLSMILSGAALIREREHGTIEHLLVMPVTPTEIMLAKIWANGLVIIVAAGISLFAIVERLLGVPVQGSIPLFLASATLYLFSVTSLGILIATASTSMAQFGLIVMPVLIVMILLSGSTTPIESMPNWLRYAMQVSPSTHFVALSQAILYRGAGIAVIWPQLAALVVIGAAFFSLALMRFRKALLNAS</sequence>
<organism evidence="10 11">
    <name type="scientific">Kaistia hirudinis</name>
    <dbReference type="NCBI Taxonomy" id="1293440"/>
    <lineage>
        <taxon>Bacteria</taxon>
        <taxon>Pseudomonadati</taxon>
        <taxon>Pseudomonadota</taxon>
        <taxon>Alphaproteobacteria</taxon>
        <taxon>Hyphomicrobiales</taxon>
        <taxon>Kaistiaceae</taxon>
        <taxon>Kaistia</taxon>
    </lineage>
</organism>
<dbReference type="AlphaFoldDB" id="A0A840AJG6"/>
<dbReference type="GO" id="GO:0005886">
    <property type="term" value="C:plasma membrane"/>
    <property type="evidence" value="ECO:0007669"/>
    <property type="project" value="UniProtKB-SubCell"/>
</dbReference>
<feature type="transmembrane region" description="Helical" evidence="8">
    <location>
        <begin position="226"/>
        <end position="250"/>
    </location>
</feature>
<evidence type="ECO:0000259" key="9">
    <source>
        <dbReference type="PROSITE" id="PS51012"/>
    </source>
</evidence>
<dbReference type="InterPro" id="IPR013525">
    <property type="entry name" value="ABC2_TM"/>
</dbReference>
<dbReference type="InterPro" id="IPR051449">
    <property type="entry name" value="ABC-2_transporter_component"/>
</dbReference>
<evidence type="ECO:0000256" key="4">
    <source>
        <dbReference type="ARBA" id="ARBA00022475"/>
    </source>
</evidence>
<dbReference type="Pfam" id="PF12698">
    <property type="entry name" value="ABC2_membrane_3"/>
    <property type="match status" value="1"/>
</dbReference>
<evidence type="ECO:0000313" key="11">
    <source>
        <dbReference type="Proteomes" id="UP000553963"/>
    </source>
</evidence>
<evidence type="ECO:0000256" key="7">
    <source>
        <dbReference type="ARBA" id="ARBA00023136"/>
    </source>
</evidence>
<feature type="domain" description="ABC transmembrane type-2" evidence="9">
    <location>
        <begin position="142"/>
        <end position="375"/>
    </location>
</feature>
<dbReference type="InterPro" id="IPR047817">
    <property type="entry name" value="ABC2_TM_bact-type"/>
</dbReference>
<evidence type="ECO:0000256" key="2">
    <source>
        <dbReference type="ARBA" id="ARBA00007783"/>
    </source>
</evidence>
<evidence type="ECO:0000313" key="10">
    <source>
        <dbReference type="EMBL" id="MBB3930360.1"/>
    </source>
</evidence>
<dbReference type="PANTHER" id="PTHR30294">
    <property type="entry name" value="MEMBRANE COMPONENT OF ABC TRANSPORTER YHHJ-RELATED"/>
    <property type="match status" value="1"/>
</dbReference>
<reference evidence="10 11" key="1">
    <citation type="submission" date="2020-08" db="EMBL/GenBank/DDBJ databases">
        <title>Genomic Encyclopedia of Type Strains, Phase IV (KMG-IV): sequencing the most valuable type-strain genomes for metagenomic binning, comparative biology and taxonomic classification.</title>
        <authorList>
            <person name="Goeker M."/>
        </authorList>
    </citation>
    <scope>NUCLEOTIDE SEQUENCE [LARGE SCALE GENOMIC DNA]</scope>
    <source>
        <strain evidence="10 11">DSM 25966</strain>
    </source>
</reference>
<keyword evidence="5 8" id="KW-0812">Transmembrane</keyword>
<evidence type="ECO:0000256" key="1">
    <source>
        <dbReference type="ARBA" id="ARBA00004651"/>
    </source>
</evidence>
<feature type="transmembrane region" description="Helical" evidence="8">
    <location>
        <begin position="262"/>
        <end position="284"/>
    </location>
</feature>
<gene>
    <name evidence="10" type="ORF">GGR25_001399</name>
</gene>
<dbReference type="Gene3D" id="3.40.1710.10">
    <property type="entry name" value="abc type-2 transporter like domain"/>
    <property type="match status" value="1"/>
</dbReference>
<name>A0A840AJG6_9HYPH</name>
<dbReference type="RefSeq" id="WP_246409333.1">
    <property type="nucleotide sequence ID" value="NZ_JACIDS010000002.1"/>
</dbReference>
<feature type="transmembrane region" description="Helical" evidence="8">
    <location>
        <begin position="32"/>
        <end position="49"/>
    </location>
</feature>
<keyword evidence="7 8" id="KW-0472">Membrane</keyword>
<dbReference type="GO" id="GO:0140359">
    <property type="term" value="F:ABC-type transporter activity"/>
    <property type="evidence" value="ECO:0007669"/>
    <property type="project" value="InterPro"/>
</dbReference>
<keyword evidence="11" id="KW-1185">Reference proteome</keyword>
<dbReference type="Proteomes" id="UP000553963">
    <property type="component" value="Unassembled WGS sequence"/>
</dbReference>
<accession>A0A840AJG6</accession>
<evidence type="ECO:0000256" key="6">
    <source>
        <dbReference type="ARBA" id="ARBA00022989"/>
    </source>
</evidence>
<keyword evidence="3" id="KW-0813">Transport</keyword>
<keyword evidence="4" id="KW-1003">Cell membrane</keyword>
<keyword evidence="6 8" id="KW-1133">Transmembrane helix</keyword>